<reference evidence="2 3" key="1">
    <citation type="journal article" date="2021" name="Elife">
        <title>Chloroplast acquisition without the gene transfer in kleptoplastic sea slugs, Plakobranchus ocellatus.</title>
        <authorList>
            <person name="Maeda T."/>
            <person name="Takahashi S."/>
            <person name="Yoshida T."/>
            <person name="Shimamura S."/>
            <person name="Takaki Y."/>
            <person name="Nagai Y."/>
            <person name="Toyoda A."/>
            <person name="Suzuki Y."/>
            <person name="Arimoto A."/>
            <person name="Ishii H."/>
            <person name="Satoh N."/>
            <person name="Nishiyama T."/>
            <person name="Hasebe M."/>
            <person name="Maruyama T."/>
            <person name="Minagawa J."/>
            <person name="Obokata J."/>
            <person name="Shigenobu S."/>
        </authorList>
    </citation>
    <scope>NUCLEOTIDE SEQUENCE [LARGE SCALE GENOMIC DNA]</scope>
</reference>
<evidence type="ECO:0000256" key="1">
    <source>
        <dbReference type="SAM" id="MobiDB-lite"/>
    </source>
</evidence>
<proteinExistence type="predicted"/>
<gene>
    <name evidence="2" type="ORF">ElyMa_000412300</name>
</gene>
<dbReference type="EMBL" id="BMAT01000811">
    <property type="protein sequence ID" value="GFR73727.1"/>
    <property type="molecule type" value="Genomic_DNA"/>
</dbReference>
<name>A0AAV4FKB6_9GAST</name>
<evidence type="ECO:0000313" key="3">
    <source>
        <dbReference type="Proteomes" id="UP000762676"/>
    </source>
</evidence>
<comment type="caution">
    <text evidence="2">The sequence shown here is derived from an EMBL/GenBank/DDBJ whole genome shotgun (WGS) entry which is preliminary data.</text>
</comment>
<dbReference type="AlphaFoldDB" id="A0AAV4FKB6"/>
<sequence length="96" mass="10623">MDPDKGGRKQTLHRNLLLPEESVREDDPEVSPDNQAGQKVPPSTRDNETSKSSSATPKPVLHENGVKGTTSFYLHGTFFKFYLIDSHNASTISLLI</sequence>
<dbReference type="Proteomes" id="UP000762676">
    <property type="component" value="Unassembled WGS sequence"/>
</dbReference>
<evidence type="ECO:0000313" key="2">
    <source>
        <dbReference type="EMBL" id="GFR73727.1"/>
    </source>
</evidence>
<accession>A0AAV4FKB6</accession>
<feature type="region of interest" description="Disordered" evidence="1">
    <location>
        <begin position="1"/>
        <end position="66"/>
    </location>
</feature>
<protein>
    <submittedName>
        <fullName evidence="2">Uncharacterized protein</fullName>
    </submittedName>
</protein>
<keyword evidence="3" id="KW-1185">Reference proteome</keyword>
<organism evidence="2 3">
    <name type="scientific">Elysia marginata</name>
    <dbReference type="NCBI Taxonomy" id="1093978"/>
    <lineage>
        <taxon>Eukaryota</taxon>
        <taxon>Metazoa</taxon>
        <taxon>Spiralia</taxon>
        <taxon>Lophotrochozoa</taxon>
        <taxon>Mollusca</taxon>
        <taxon>Gastropoda</taxon>
        <taxon>Heterobranchia</taxon>
        <taxon>Euthyneura</taxon>
        <taxon>Panpulmonata</taxon>
        <taxon>Sacoglossa</taxon>
        <taxon>Placobranchoidea</taxon>
        <taxon>Plakobranchidae</taxon>
        <taxon>Elysia</taxon>
    </lineage>
</organism>